<dbReference type="GeneID" id="19107632"/>
<evidence type="ECO:0000256" key="1">
    <source>
        <dbReference type="SAM" id="MobiDB-lite"/>
    </source>
</evidence>
<dbReference type="HOGENOM" id="CLU_1937758_0_0_1"/>
<sequence length="130" mass="14704">MNADSQEYLTLATLTSQREGRLPRHTKSGLGASRCRRADTFRHGGAERALQAQLTLTTLLLHCSHCQRARERPGDRYFALHRAQQRTLARKKAGCRPGLSWVTTRGQTRRKARPRLDVQSAQCPATRPRS</sequence>
<dbReference type="EMBL" id="KB445554">
    <property type="protein sequence ID" value="EMC97197.1"/>
    <property type="molecule type" value="Genomic_DNA"/>
</dbReference>
<proteinExistence type="predicted"/>
<organism evidence="2 3">
    <name type="scientific">Baudoinia panamericana (strain UAMH 10762)</name>
    <name type="common">Angels' share fungus</name>
    <name type="synonym">Baudoinia compniacensis (strain UAMH 10762)</name>
    <dbReference type="NCBI Taxonomy" id="717646"/>
    <lineage>
        <taxon>Eukaryota</taxon>
        <taxon>Fungi</taxon>
        <taxon>Dikarya</taxon>
        <taxon>Ascomycota</taxon>
        <taxon>Pezizomycotina</taxon>
        <taxon>Dothideomycetes</taxon>
        <taxon>Dothideomycetidae</taxon>
        <taxon>Mycosphaerellales</taxon>
        <taxon>Teratosphaeriaceae</taxon>
        <taxon>Baudoinia</taxon>
    </lineage>
</organism>
<dbReference type="AlphaFoldDB" id="M2LRU5"/>
<evidence type="ECO:0000313" key="2">
    <source>
        <dbReference type="EMBL" id="EMC97197.1"/>
    </source>
</evidence>
<dbReference type="Proteomes" id="UP000011761">
    <property type="component" value="Unassembled WGS sequence"/>
</dbReference>
<evidence type="ECO:0000313" key="3">
    <source>
        <dbReference type="Proteomes" id="UP000011761"/>
    </source>
</evidence>
<dbReference type="RefSeq" id="XP_007675694.1">
    <property type="nucleotide sequence ID" value="XM_007677504.1"/>
</dbReference>
<reference evidence="2 3" key="1">
    <citation type="journal article" date="2012" name="PLoS Pathog.">
        <title>Diverse lifestyles and strategies of plant pathogenesis encoded in the genomes of eighteen Dothideomycetes fungi.</title>
        <authorList>
            <person name="Ohm R.A."/>
            <person name="Feau N."/>
            <person name="Henrissat B."/>
            <person name="Schoch C.L."/>
            <person name="Horwitz B.A."/>
            <person name="Barry K.W."/>
            <person name="Condon B.J."/>
            <person name="Copeland A.C."/>
            <person name="Dhillon B."/>
            <person name="Glaser F."/>
            <person name="Hesse C.N."/>
            <person name="Kosti I."/>
            <person name="LaButti K."/>
            <person name="Lindquist E.A."/>
            <person name="Lucas S."/>
            <person name="Salamov A.A."/>
            <person name="Bradshaw R.E."/>
            <person name="Ciuffetti L."/>
            <person name="Hamelin R.C."/>
            <person name="Kema G.H.J."/>
            <person name="Lawrence C."/>
            <person name="Scott J.A."/>
            <person name="Spatafora J.W."/>
            <person name="Turgeon B.G."/>
            <person name="de Wit P.J.G.M."/>
            <person name="Zhong S."/>
            <person name="Goodwin S.B."/>
            <person name="Grigoriev I.V."/>
        </authorList>
    </citation>
    <scope>NUCLEOTIDE SEQUENCE [LARGE SCALE GENOMIC DNA]</scope>
    <source>
        <strain evidence="2 3">UAMH 10762</strain>
    </source>
</reference>
<accession>M2LRU5</accession>
<feature type="region of interest" description="Disordered" evidence="1">
    <location>
        <begin position="104"/>
        <end position="130"/>
    </location>
</feature>
<keyword evidence="3" id="KW-1185">Reference proteome</keyword>
<dbReference type="KEGG" id="bcom:BAUCODRAFT_121697"/>
<protein>
    <submittedName>
        <fullName evidence="2">Uncharacterized protein</fullName>
    </submittedName>
</protein>
<name>M2LRU5_BAUPA</name>
<gene>
    <name evidence="2" type="ORF">BAUCODRAFT_121697</name>
</gene>